<feature type="region of interest" description="Disordered" evidence="2">
    <location>
        <begin position="387"/>
        <end position="431"/>
    </location>
</feature>
<keyword evidence="4" id="KW-1185">Reference proteome</keyword>
<evidence type="ECO:0000313" key="4">
    <source>
        <dbReference type="Proteomes" id="UP001353858"/>
    </source>
</evidence>
<feature type="compositionally biased region" description="Low complexity" evidence="2">
    <location>
        <begin position="313"/>
        <end position="331"/>
    </location>
</feature>
<feature type="compositionally biased region" description="Low complexity" evidence="2">
    <location>
        <begin position="573"/>
        <end position="584"/>
    </location>
</feature>
<sequence length="962" mass="108906">MKVFSDVIEKAQHLVTLIGRDVKVRPMTNSPIKNVLQLYNVSTQVDLSNSDIAKTDFKRNADQNTEMIMLQDRETNTVLVEENNSKIQPSPNTPVLSQNAEVQKLDEIDKSPSSKEKNLKKLSTHLLPPLQITRELVTQRIPNVIINSNDSAAETNVEDTNVGYEVIIHASGENRSVDTVRELREHASGINSKPIKLIDQQNLSDGNEVQHTDERVTVNLNQPEHTETLLKIANTNIYPTISNKIVQVLQDPKAQYMWKSYQVLENSEAHESCSLPEIDTGALSFIDDDIYKTYVNPNGKKNIDSKSNKSFGSTNISSNEKIKKSSNTNSTDLHTKKSSSSLFLPVDEGSKASINSILTRNRESLNEFNNFNRFSSNKHSYIIDKAQQSTPSKKHQLKSSSLNKNNTKHEVSQNHTKDTETSDSSDTVSRKSAIDMKIDKAVSANLKDYMAHSRARLSTERVLRELSSEGNQVNIEQRRSKLSKSSEKDLSDSTEEMILSINKVEIRQKSGIYGNGEKQLCSAPETSKKKYVRSKPLYKLRKSSYRNYDSSNERIVMRDIKLQTINTGLTEDSAQSKNSKESSSTHNTDESLKIVQLSDSVEEETVYCSYCTRLCFGKKRRLIQDDMYTVSSNKNSVQFLHNLESLKSQTHSGSNELKGRIRSIDELNELLEKKQHSNNDQQIKVQDQQTSTEIIDKVVPCEEIKEQKRKTSIDDHEKQYSDEVRPSESTENIDRKRSVKIEVPTTRQSVHVEKDSTIENFIIGLTNSNTHVPNPITPVSYSKQDVIGFIKQSSQEWNQCIDENKKKKTVMSVNLNQPILSIGDELKGGGGDKNSFQLKLKENTETSKIPSNSKGIELECIEKVNICKEILLSQTENSSNNNDDCQQSDGEILSKCDCSIGEIHMCVRHPENIFIQDLRRSRNKIINRKVQNLNWISYYVKPVRESKIRSSVPVNDSSDSFS</sequence>
<feature type="region of interest" description="Disordered" evidence="2">
    <location>
        <begin position="706"/>
        <end position="733"/>
    </location>
</feature>
<protein>
    <submittedName>
        <fullName evidence="3">Uncharacterized protein</fullName>
    </submittedName>
</protein>
<proteinExistence type="predicted"/>
<dbReference type="AlphaFoldDB" id="A0AAN7Q5N7"/>
<feature type="compositionally biased region" description="Basic and acidic residues" evidence="2">
    <location>
        <begin position="407"/>
        <end position="420"/>
    </location>
</feature>
<evidence type="ECO:0000313" key="3">
    <source>
        <dbReference type="EMBL" id="KAK4886519.1"/>
    </source>
</evidence>
<evidence type="ECO:0000256" key="2">
    <source>
        <dbReference type="SAM" id="MobiDB-lite"/>
    </source>
</evidence>
<gene>
    <name evidence="3" type="ORF">RN001_002790</name>
</gene>
<reference evidence="4" key="1">
    <citation type="submission" date="2023-01" db="EMBL/GenBank/DDBJ databases">
        <title>Key to firefly adult light organ development and bioluminescence: homeobox transcription factors regulate luciferase expression and transportation to peroxisome.</title>
        <authorList>
            <person name="Fu X."/>
        </authorList>
    </citation>
    <scope>NUCLEOTIDE SEQUENCE [LARGE SCALE GENOMIC DNA]</scope>
</reference>
<feature type="region of interest" description="Disordered" evidence="2">
    <location>
        <begin position="568"/>
        <end position="591"/>
    </location>
</feature>
<dbReference type="EMBL" id="JARPUR010000001">
    <property type="protein sequence ID" value="KAK4886519.1"/>
    <property type="molecule type" value="Genomic_DNA"/>
</dbReference>
<feature type="coiled-coil region" evidence="1">
    <location>
        <begin position="654"/>
        <end position="684"/>
    </location>
</feature>
<feature type="region of interest" description="Disordered" evidence="2">
    <location>
        <begin position="297"/>
        <end position="340"/>
    </location>
</feature>
<keyword evidence="1" id="KW-0175">Coiled coil</keyword>
<evidence type="ECO:0000256" key="1">
    <source>
        <dbReference type="SAM" id="Coils"/>
    </source>
</evidence>
<accession>A0AAN7Q5N7</accession>
<comment type="caution">
    <text evidence="3">The sequence shown here is derived from an EMBL/GenBank/DDBJ whole genome shotgun (WGS) entry which is preliminary data.</text>
</comment>
<name>A0AAN7Q5N7_9COLE</name>
<dbReference type="Proteomes" id="UP001353858">
    <property type="component" value="Unassembled WGS sequence"/>
</dbReference>
<organism evidence="3 4">
    <name type="scientific">Aquatica leii</name>
    <dbReference type="NCBI Taxonomy" id="1421715"/>
    <lineage>
        <taxon>Eukaryota</taxon>
        <taxon>Metazoa</taxon>
        <taxon>Ecdysozoa</taxon>
        <taxon>Arthropoda</taxon>
        <taxon>Hexapoda</taxon>
        <taxon>Insecta</taxon>
        <taxon>Pterygota</taxon>
        <taxon>Neoptera</taxon>
        <taxon>Endopterygota</taxon>
        <taxon>Coleoptera</taxon>
        <taxon>Polyphaga</taxon>
        <taxon>Elateriformia</taxon>
        <taxon>Elateroidea</taxon>
        <taxon>Lampyridae</taxon>
        <taxon>Luciolinae</taxon>
        <taxon>Aquatica</taxon>
    </lineage>
</organism>